<accession>A0AAN8IVW9</accession>
<gene>
    <name evidence="3" type="ORF">GCK32_005660</name>
</gene>
<feature type="region of interest" description="Disordered" evidence="1">
    <location>
        <begin position="241"/>
        <end position="269"/>
    </location>
</feature>
<name>A0AAN8IVW9_TRICO</name>
<feature type="compositionally biased region" description="Basic and acidic residues" evidence="1">
    <location>
        <begin position="107"/>
        <end position="122"/>
    </location>
</feature>
<feature type="non-terminal residue" evidence="3">
    <location>
        <position position="309"/>
    </location>
</feature>
<protein>
    <submittedName>
        <fullName evidence="3">Uncharacterized protein</fullName>
    </submittedName>
</protein>
<reference evidence="3 4" key="1">
    <citation type="submission" date="2019-10" db="EMBL/GenBank/DDBJ databases">
        <title>Assembly and Annotation for the nematode Trichostrongylus colubriformis.</title>
        <authorList>
            <person name="Martin J."/>
        </authorList>
    </citation>
    <scope>NUCLEOTIDE SEQUENCE [LARGE SCALE GENOMIC DNA]</scope>
    <source>
        <strain evidence="3">G859</strain>
        <tissue evidence="3">Whole worm</tissue>
    </source>
</reference>
<feature type="compositionally biased region" description="Basic and acidic residues" evidence="1">
    <location>
        <begin position="243"/>
        <end position="252"/>
    </location>
</feature>
<evidence type="ECO:0000313" key="4">
    <source>
        <dbReference type="Proteomes" id="UP001331761"/>
    </source>
</evidence>
<evidence type="ECO:0000256" key="1">
    <source>
        <dbReference type="SAM" id="MobiDB-lite"/>
    </source>
</evidence>
<organism evidence="3 4">
    <name type="scientific">Trichostrongylus colubriformis</name>
    <name type="common">Black scour worm</name>
    <dbReference type="NCBI Taxonomy" id="6319"/>
    <lineage>
        <taxon>Eukaryota</taxon>
        <taxon>Metazoa</taxon>
        <taxon>Ecdysozoa</taxon>
        <taxon>Nematoda</taxon>
        <taxon>Chromadorea</taxon>
        <taxon>Rhabditida</taxon>
        <taxon>Rhabditina</taxon>
        <taxon>Rhabditomorpha</taxon>
        <taxon>Strongyloidea</taxon>
        <taxon>Trichostrongylidae</taxon>
        <taxon>Trichostrongylus</taxon>
    </lineage>
</organism>
<evidence type="ECO:0000256" key="2">
    <source>
        <dbReference type="SAM" id="SignalP"/>
    </source>
</evidence>
<dbReference type="AlphaFoldDB" id="A0AAN8IVW9"/>
<feature type="compositionally biased region" description="Basic and acidic residues" evidence="1">
    <location>
        <begin position="137"/>
        <end position="149"/>
    </location>
</feature>
<keyword evidence="4" id="KW-1185">Reference proteome</keyword>
<feature type="compositionally biased region" description="Polar residues" evidence="1">
    <location>
        <begin position="88"/>
        <end position="102"/>
    </location>
</feature>
<feature type="compositionally biased region" description="Polar residues" evidence="1">
    <location>
        <begin position="157"/>
        <end position="170"/>
    </location>
</feature>
<comment type="caution">
    <text evidence="3">The sequence shown here is derived from an EMBL/GenBank/DDBJ whole genome shotgun (WGS) entry which is preliminary data.</text>
</comment>
<feature type="compositionally biased region" description="Basic residues" evidence="1">
    <location>
        <begin position="123"/>
        <end position="136"/>
    </location>
</feature>
<dbReference type="EMBL" id="WIXE01004021">
    <property type="protein sequence ID" value="KAK5983417.1"/>
    <property type="molecule type" value="Genomic_DNA"/>
</dbReference>
<evidence type="ECO:0000313" key="3">
    <source>
        <dbReference type="EMBL" id="KAK5983417.1"/>
    </source>
</evidence>
<dbReference type="Proteomes" id="UP001331761">
    <property type="component" value="Unassembled WGS sequence"/>
</dbReference>
<feature type="chain" id="PRO_5042982440" evidence="2">
    <location>
        <begin position="24"/>
        <end position="309"/>
    </location>
</feature>
<feature type="signal peptide" evidence="2">
    <location>
        <begin position="1"/>
        <end position="23"/>
    </location>
</feature>
<sequence length="309" mass="34938">MRISVGTILILVDFTAIFLSVTFRSPYQRSPVPTDSGGYHEIVTHPAVPDTNLDYRTQHSETPILSQSSHGGYEQVRRPTATLPSAPLITSTDGNVSRSLSSPLYVEPKHDRVYKPKTPESRRRSRRSHSSHRRRREREDERYERHRSESPTYHRPSVTTPNYSLLQPSAVSPGYVAPSDPNSLPGEGPSRANSREIFNLYQTRDVMQNVVAQFEKSGYGHSDNLLLSPLTESEDSVISELSGRADKTKSDSLESPEMSPYTELMPRPLHRTSHAMSSDDFYEELDHIYSELDNFRSKSVESPERSMSA</sequence>
<proteinExistence type="predicted"/>
<feature type="region of interest" description="Disordered" evidence="1">
    <location>
        <begin position="62"/>
        <end position="191"/>
    </location>
</feature>
<keyword evidence="2" id="KW-0732">Signal</keyword>